<reference evidence="1" key="1">
    <citation type="submission" date="2023-08" db="EMBL/GenBank/DDBJ databases">
        <authorList>
            <person name="Chen Y."/>
            <person name="Shah S."/>
            <person name="Dougan E. K."/>
            <person name="Thang M."/>
            <person name="Chan C."/>
        </authorList>
    </citation>
    <scope>NUCLEOTIDE SEQUENCE</scope>
</reference>
<evidence type="ECO:0000313" key="2">
    <source>
        <dbReference type="Proteomes" id="UP001178507"/>
    </source>
</evidence>
<dbReference type="Proteomes" id="UP001178507">
    <property type="component" value="Unassembled WGS sequence"/>
</dbReference>
<accession>A0AA36IK98</accession>
<sequence length="101" mass="10454">PWLAPLPLAQAACPSSKAAAAGTQLPVCLPAGVAANSEAGQDLTALLREIAGLLAEVWGKELAHALAHHCVLDLPPDQGLDLFARIKRMSRAEVQLMVGGL</sequence>
<name>A0AA36IK98_9DINO</name>
<gene>
    <name evidence="1" type="ORF">EVOR1521_LOCUS14854</name>
</gene>
<organism evidence="1 2">
    <name type="scientific">Effrenium voratum</name>
    <dbReference type="NCBI Taxonomy" id="2562239"/>
    <lineage>
        <taxon>Eukaryota</taxon>
        <taxon>Sar</taxon>
        <taxon>Alveolata</taxon>
        <taxon>Dinophyceae</taxon>
        <taxon>Suessiales</taxon>
        <taxon>Symbiodiniaceae</taxon>
        <taxon>Effrenium</taxon>
    </lineage>
</organism>
<evidence type="ECO:0000313" key="1">
    <source>
        <dbReference type="EMBL" id="CAJ1389180.1"/>
    </source>
</evidence>
<dbReference type="AlphaFoldDB" id="A0AA36IK98"/>
<dbReference type="EMBL" id="CAUJNA010001821">
    <property type="protein sequence ID" value="CAJ1389180.1"/>
    <property type="molecule type" value="Genomic_DNA"/>
</dbReference>
<feature type="non-terminal residue" evidence="1">
    <location>
        <position position="1"/>
    </location>
</feature>
<protein>
    <submittedName>
        <fullName evidence="1">Uncharacterized protein</fullName>
    </submittedName>
</protein>
<comment type="caution">
    <text evidence="1">The sequence shown here is derived from an EMBL/GenBank/DDBJ whole genome shotgun (WGS) entry which is preliminary data.</text>
</comment>
<proteinExistence type="predicted"/>
<keyword evidence="2" id="KW-1185">Reference proteome</keyword>